<name>A0A1I0LPV6_9ACTN</name>
<dbReference type="AlphaFoldDB" id="A0A1I0LPV6"/>
<evidence type="ECO:0000313" key="2">
    <source>
        <dbReference type="Proteomes" id="UP000199361"/>
    </source>
</evidence>
<proteinExistence type="predicted"/>
<dbReference type="EMBL" id="FOHX01000022">
    <property type="protein sequence ID" value="SEU43852.1"/>
    <property type="molecule type" value="Genomic_DNA"/>
</dbReference>
<sequence>MGRGGLVSVAQAGTILTQLSTSFLRESLGPGSFIPHGNSGEWDAPRGVYLRIGQP</sequence>
<dbReference type="RefSeq" id="WP_393186178.1">
    <property type="nucleotide sequence ID" value="NZ_JBICSR010000005.1"/>
</dbReference>
<evidence type="ECO:0000313" key="1">
    <source>
        <dbReference type="EMBL" id="SEU43852.1"/>
    </source>
</evidence>
<organism evidence="1 2">
    <name type="scientific">Nonomuraea wenchangensis</name>
    <dbReference type="NCBI Taxonomy" id="568860"/>
    <lineage>
        <taxon>Bacteria</taxon>
        <taxon>Bacillati</taxon>
        <taxon>Actinomycetota</taxon>
        <taxon>Actinomycetes</taxon>
        <taxon>Streptosporangiales</taxon>
        <taxon>Streptosporangiaceae</taxon>
        <taxon>Nonomuraea</taxon>
    </lineage>
</organism>
<accession>A0A1I0LPV6</accession>
<protein>
    <submittedName>
        <fullName evidence="1">Uncharacterized protein</fullName>
    </submittedName>
</protein>
<keyword evidence="2" id="KW-1185">Reference proteome</keyword>
<reference evidence="1 2" key="1">
    <citation type="submission" date="2016-10" db="EMBL/GenBank/DDBJ databases">
        <authorList>
            <person name="de Groot N.N."/>
        </authorList>
    </citation>
    <scope>NUCLEOTIDE SEQUENCE [LARGE SCALE GENOMIC DNA]</scope>
    <source>
        <strain evidence="1 2">CGMCC 4.5598</strain>
    </source>
</reference>
<dbReference type="Proteomes" id="UP000199361">
    <property type="component" value="Unassembled WGS sequence"/>
</dbReference>
<gene>
    <name evidence="1" type="ORF">SAMN05421811_12269</name>
</gene>